<dbReference type="GeneID" id="106607371"/>
<dbReference type="PROSITE" id="PS01033">
    <property type="entry name" value="GLOBIN"/>
    <property type="match status" value="1"/>
</dbReference>
<dbReference type="PaxDb" id="8030-ENSSSAP00000041346"/>
<dbReference type="PANTHER" id="PTHR11442">
    <property type="entry name" value="HEMOGLOBIN FAMILY MEMBER"/>
    <property type="match status" value="1"/>
</dbReference>
<dbReference type="PRINTS" id="PR00814">
    <property type="entry name" value="BETAHAEM"/>
</dbReference>
<dbReference type="Bgee" id="ENSSSAG00000044957">
    <property type="expression patterns" value="Expressed in spleen and 25 other cell types or tissues"/>
</dbReference>
<evidence type="ECO:0000313" key="10">
    <source>
        <dbReference type="RefSeq" id="XP_014059764.2"/>
    </source>
</evidence>
<dbReference type="PANTHER" id="PTHR11442:SF7">
    <property type="entry name" value="HEMOGLOBIN SUBUNIT EPSILON"/>
    <property type="match status" value="1"/>
</dbReference>
<keyword evidence="5" id="KW-0479">Metal-binding</keyword>
<comment type="similarity">
    <text evidence="1 7">Belongs to the globin family.</text>
</comment>
<keyword evidence="3 7" id="KW-0349">Heme</keyword>
<dbReference type="CDD" id="cd08925">
    <property type="entry name" value="Hb-beta-like"/>
    <property type="match status" value="1"/>
</dbReference>
<keyword evidence="6" id="KW-0408">Iron</keyword>
<sequence>MRRLQWAECTHKYKLQTKCLPTQYINLFILLQNLKTNTDNMADWTDAEKSTISAVWGKVDINEVGPLALARVLIVYPWTQRYFGSFGDVSTPAAIMGNPKVAAHGKVVCGALDKAVKNMGNILATYKSLSETHANKLFVDPENFRVLADVLTIVIAAKFGASFTPEIQATWQKFMKVVVAAMGSRYF</sequence>
<keyword evidence="9" id="KW-1185">Reference proteome</keyword>
<proteinExistence type="inferred from homology"/>
<dbReference type="InterPro" id="IPR002337">
    <property type="entry name" value="Hemoglobin_b"/>
</dbReference>
<evidence type="ECO:0000259" key="8">
    <source>
        <dbReference type="PROSITE" id="PS01033"/>
    </source>
</evidence>
<gene>
    <name evidence="10" type="primary">LOC106607371</name>
</gene>
<dbReference type="Pfam" id="PF00042">
    <property type="entry name" value="Globin"/>
    <property type="match status" value="1"/>
</dbReference>
<dbReference type="InterPro" id="IPR009050">
    <property type="entry name" value="Globin-like_sf"/>
</dbReference>
<evidence type="ECO:0000256" key="1">
    <source>
        <dbReference type="ARBA" id="ARBA00008705"/>
    </source>
</evidence>
<dbReference type="InterPro" id="IPR000971">
    <property type="entry name" value="Globin"/>
</dbReference>
<evidence type="ECO:0000256" key="5">
    <source>
        <dbReference type="ARBA" id="ARBA00022723"/>
    </source>
</evidence>
<dbReference type="STRING" id="8030.ENSSSAP00000041346"/>
<dbReference type="InterPro" id="IPR012292">
    <property type="entry name" value="Globin/Proto"/>
</dbReference>
<evidence type="ECO:0000256" key="6">
    <source>
        <dbReference type="ARBA" id="ARBA00023004"/>
    </source>
</evidence>
<evidence type="ECO:0000256" key="4">
    <source>
        <dbReference type="ARBA" id="ARBA00022621"/>
    </source>
</evidence>
<evidence type="ECO:0000256" key="3">
    <source>
        <dbReference type="ARBA" id="ARBA00022617"/>
    </source>
</evidence>
<dbReference type="Gene3D" id="1.10.490.10">
    <property type="entry name" value="Globins"/>
    <property type="match status" value="1"/>
</dbReference>
<evidence type="ECO:0000256" key="2">
    <source>
        <dbReference type="ARBA" id="ARBA00022448"/>
    </source>
</evidence>
<dbReference type="RefSeq" id="XP_014059764.2">
    <property type="nucleotide sequence ID" value="XM_014204289.2"/>
</dbReference>
<dbReference type="InterPro" id="IPR050056">
    <property type="entry name" value="Hemoglobin_oxygen_transport"/>
</dbReference>
<protein>
    <submittedName>
        <fullName evidence="10">Hemoglobin subunit beta-1</fullName>
    </submittedName>
</protein>
<keyword evidence="4 7" id="KW-0561">Oxygen transport</keyword>
<keyword evidence="2 7" id="KW-0813">Transport</keyword>
<evidence type="ECO:0000313" key="9">
    <source>
        <dbReference type="Proteomes" id="UP001652741"/>
    </source>
</evidence>
<dbReference type="Proteomes" id="UP001652741">
    <property type="component" value="Chromosome ssa06"/>
</dbReference>
<dbReference type="SUPFAM" id="SSF46458">
    <property type="entry name" value="Globin-like"/>
    <property type="match status" value="1"/>
</dbReference>
<name>A0A1S3S5Z9_SALSA</name>
<feature type="domain" description="Globin" evidence="8">
    <location>
        <begin position="43"/>
        <end position="187"/>
    </location>
</feature>
<reference evidence="10" key="1">
    <citation type="submission" date="2025-08" db="UniProtKB">
        <authorList>
            <consortium name="RefSeq"/>
        </authorList>
    </citation>
    <scope>IDENTIFICATION</scope>
</reference>
<accession>A0A1S3S5Z9</accession>
<evidence type="ECO:0000256" key="7">
    <source>
        <dbReference type="RuleBase" id="RU000356"/>
    </source>
</evidence>
<organism evidence="9 10">
    <name type="scientific">Salmo salar</name>
    <name type="common">Atlantic salmon</name>
    <dbReference type="NCBI Taxonomy" id="8030"/>
    <lineage>
        <taxon>Eukaryota</taxon>
        <taxon>Metazoa</taxon>
        <taxon>Chordata</taxon>
        <taxon>Craniata</taxon>
        <taxon>Vertebrata</taxon>
        <taxon>Euteleostomi</taxon>
        <taxon>Actinopterygii</taxon>
        <taxon>Neopterygii</taxon>
        <taxon>Teleostei</taxon>
        <taxon>Protacanthopterygii</taxon>
        <taxon>Salmoniformes</taxon>
        <taxon>Salmonidae</taxon>
        <taxon>Salmoninae</taxon>
        <taxon>Salmo</taxon>
    </lineage>
</organism>